<organism evidence="1 2">
    <name type="scientific">Neobacillus citreus</name>
    <dbReference type="NCBI Taxonomy" id="2833578"/>
    <lineage>
        <taxon>Bacteria</taxon>
        <taxon>Bacillati</taxon>
        <taxon>Bacillota</taxon>
        <taxon>Bacilli</taxon>
        <taxon>Bacillales</taxon>
        <taxon>Bacillaceae</taxon>
        <taxon>Neobacillus</taxon>
    </lineage>
</organism>
<dbReference type="AlphaFoldDB" id="A0A9J6N2B2"/>
<comment type="caution">
    <text evidence="1">The sequence shown here is derived from an EMBL/GenBank/DDBJ whole genome shotgun (WGS) entry which is preliminary data.</text>
</comment>
<protein>
    <submittedName>
        <fullName evidence="1">DUF4395 domain-containing protein</fullName>
    </submittedName>
</protein>
<dbReference type="EMBL" id="JAGYPE020000116">
    <property type="protein sequence ID" value="MCH6269583.1"/>
    <property type="molecule type" value="Genomic_DNA"/>
</dbReference>
<gene>
    <name evidence="1" type="ORF">KHB02_029045</name>
</gene>
<name>A0A9J6N2B2_9BACI</name>
<dbReference type="Proteomes" id="UP000677265">
    <property type="component" value="Unassembled WGS sequence"/>
</dbReference>
<keyword evidence="2" id="KW-1185">Reference proteome</keyword>
<evidence type="ECO:0000313" key="1">
    <source>
        <dbReference type="EMBL" id="MCH6269583.1"/>
    </source>
</evidence>
<evidence type="ECO:0000313" key="2">
    <source>
        <dbReference type="Proteomes" id="UP000677265"/>
    </source>
</evidence>
<accession>A0A9J6N2B2</accession>
<proteinExistence type="predicted"/>
<feature type="non-terminal residue" evidence="1">
    <location>
        <position position="37"/>
    </location>
</feature>
<reference evidence="1 2" key="1">
    <citation type="submission" date="2022-03" db="EMBL/GenBank/DDBJ databases">
        <title>Novel Bacillus species.</title>
        <authorList>
            <person name="Liu G."/>
        </authorList>
    </citation>
    <scope>NUCLEOTIDE SEQUENCE [LARGE SCALE GENOMIC DNA]</scope>
    <source>
        <strain evidence="1 2">FJAT-50051</strain>
    </source>
</reference>
<sequence length="37" mass="4343">MTETVRSIPRPLVKTNQWTIVISVVLTWLSGQEWFLL</sequence>